<evidence type="ECO:0000313" key="4">
    <source>
        <dbReference type="Proteomes" id="UP000266861"/>
    </source>
</evidence>
<dbReference type="InterPro" id="IPR036162">
    <property type="entry name" value="Resolvase-like_N_sf"/>
</dbReference>
<name>A0A397HH31_9GLOM</name>
<comment type="caution">
    <text evidence="3">The sequence shown here is derived from an EMBL/GenBank/DDBJ whole genome shotgun (WGS) entry which is preliminary data.</text>
</comment>
<protein>
    <recommendedName>
        <fullName evidence="2">Resolvase/invertase-type recombinase catalytic domain-containing protein</fullName>
    </recommendedName>
</protein>
<dbReference type="Pfam" id="PF00239">
    <property type="entry name" value="Resolvase"/>
    <property type="match status" value="1"/>
</dbReference>
<dbReference type="EMBL" id="PQFF01000311">
    <property type="protein sequence ID" value="RHZ62219.1"/>
    <property type="molecule type" value="Genomic_DNA"/>
</dbReference>
<feature type="compositionally biased region" description="Basic residues" evidence="1">
    <location>
        <begin position="1"/>
        <end position="20"/>
    </location>
</feature>
<feature type="region of interest" description="Disordered" evidence="1">
    <location>
        <begin position="1"/>
        <end position="34"/>
    </location>
</feature>
<dbReference type="GO" id="GO:0003677">
    <property type="term" value="F:DNA binding"/>
    <property type="evidence" value="ECO:0007669"/>
    <property type="project" value="InterPro"/>
</dbReference>
<evidence type="ECO:0000313" key="3">
    <source>
        <dbReference type="EMBL" id="RHZ62219.1"/>
    </source>
</evidence>
<dbReference type="Proteomes" id="UP000266861">
    <property type="component" value="Unassembled WGS sequence"/>
</dbReference>
<evidence type="ECO:0000256" key="1">
    <source>
        <dbReference type="SAM" id="MobiDB-lite"/>
    </source>
</evidence>
<dbReference type="OrthoDB" id="2446774at2759"/>
<accession>A0A397HH31</accession>
<feature type="domain" description="Resolvase/invertase-type recombinase catalytic" evidence="2">
    <location>
        <begin position="8"/>
        <end position="118"/>
    </location>
</feature>
<feature type="compositionally biased region" description="Polar residues" evidence="1">
    <location>
        <begin position="21"/>
        <end position="34"/>
    </location>
</feature>
<dbReference type="Gene3D" id="3.40.50.1390">
    <property type="entry name" value="Resolvase, N-terminal catalytic domain"/>
    <property type="match status" value="1"/>
</dbReference>
<proteinExistence type="predicted"/>
<organism evidence="3 4">
    <name type="scientific">Diversispora epigaea</name>
    <dbReference type="NCBI Taxonomy" id="1348612"/>
    <lineage>
        <taxon>Eukaryota</taxon>
        <taxon>Fungi</taxon>
        <taxon>Fungi incertae sedis</taxon>
        <taxon>Mucoromycota</taxon>
        <taxon>Glomeromycotina</taxon>
        <taxon>Glomeromycetes</taxon>
        <taxon>Diversisporales</taxon>
        <taxon>Diversisporaceae</taxon>
        <taxon>Diversispora</taxon>
    </lineage>
</organism>
<dbReference type="SUPFAM" id="SSF53041">
    <property type="entry name" value="Resolvase-like"/>
    <property type="match status" value="1"/>
</dbReference>
<sequence length="124" mass="14299">MKRKRSATQKLAQKSKKRIPSNRNIQITNSETSGQVSTKQKCFTILERSYQGNNNEVVVTRKDRFYRFAYELVKWILSKNGTKIMVLGSDVNIDKTKSGELAEDLLSIVTARHNELRSAENHKR</sequence>
<reference evidence="3 4" key="1">
    <citation type="submission" date="2018-08" db="EMBL/GenBank/DDBJ databases">
        <title>Genome and evolution of the arbuscular mycorrhizal fungus Diversispora epigaea (formerly Glomus versiforme) and its bacterial endosymbionts.</title>
        <authorList>
            <person name="Sun X."/>
            <person name="Fei Z."/>
            <person name="Harrison M."/>
        </authorList>
    </citation>
    <scope>NUCLEOTIDE SEQUENCE [LARGE SCALE GENOMIC DNA]</scope>
    <source>
        <strain evidence="3 4">IT104</strain>
    </source>
</reference>
<dbReference type="AlphaFoldDB" id="A0A397HH31"/>
<dbReference type="InterPro" id="IPR006119">
    <property type="entry name" value="Resolv_N"/>
</dbReference>
<evidence type="ECO:0000259" key="2">
    <source>
        <dbReference type="Pfam" id="PF00239"/>
    </source>
</evidence>
<keyword evidence="4" id="KW-1185">Reference proteome</keyword>
<gene>
    <name evidence="3" type="ORF">Glove_341g16</name>
</gene>
<dbReference type="GO" id="GO:0000150">
    <property type="term" value="F:DNA strand exchange activity"/>
    <property type="evidence" value="ECO:0007669"/>
    <property type="project" value="InterPro"/>
</dbReference>